<keyword evidence="3" id="KW-1185">Reference proteome</keyword>
<accession>A0A3M7P213</accession>
<evidence type="ECO:0000256" key="1">
    <source>
        <dbReference type="SAM" id="SignalP"/>
    </source>
</evidence>
<organism evidence="2 3">
    <name type="scientific">Brachionus plicatilis</name>
    <name type="common">Marine rotifer</name>
    <name type="synonym">Brachionus muelleri</name>
    <dbReference type="NCBI Taxonomy" id="10195"/>
    <lineage>
        <taxon>Eukaryota</taxon>
        <taxon>Metazoa</taxon>
        <taxon>Spiralia</taxon>
        <taxon>Gnathifera</taxon>
        <taxon>Rotifera</taxon>
        <taxon>Eurotatoria</taxon>
        <taxon>Monogononta</taxon>
        <taxon>Pseudotrocha</taxon>
        <taxon>Ploima</taxon>
        <taxon>Brachionidae</taxon>
        <taxon>Brachionus</taxon>
    </lineage>
</organism>
<feature type="signal peptide" evidence="1">
    <location>
        <begin position="1"/>
        <end position="23"/>
    </location>
</feature>
<name>A0A3M7P213_BRAPC</name>
<evidence type="ECO:0000313" key="3">
    <source>
        <dbReference type="Proteomes" id="UP000276133"/>
    </source>
</evidence>
<dbReference type="EMBL" id="REGN01014241">
    <property type="protein sequence ID" value="RMZ92870.1"/>
    <property type="molecule type" value="Genomic_DNA"/>
</dbReference>
<reference evidence="2 3" key="1">
    <citation type="journal article" date="2018" name="Sci. Rep.">
        <title>Genomic signatures of local adaptation to the degree of environmental predictability in rotifers.</title>
        <authorList>
            <person name="Franch-Gras L."/>
            <person name="Hahn C."/>
            <person name="Garcia-Roger E.M."/>
            <person name="Carmona M.J."/>
            <person name="Serra M."/>
            <person name="Gomez A."/>
        </authorList>
    </citation>
    <scope>NUCLEOTIDE SEQUENCE [LARGE SCALE GENOMIC DNA]</scope>
    <source>
        <strain evidence="2">HYR1</strain>
    </source>
</reference>
<comment type="caution">
    <text evidence="2">The sequence shown here is derived from an EMBL/GenBank/DDBJ whole genome shotgun (WGS) entry which is preliminary data.</text>
</comment>
<dbReference type="Proteomes" id="UP000276133">
    <property type="component" value="Unassembled WGS sequence"/>
</dbReference>
<evidence type="ECO:0000313" key="2">
    <source>
        <dbReference type="EMBL" id="RMZ92870.1"/>
    </source>
</evidence>
<protein>
    <submittedName>
        <fullName evidence="2">Uncharacterized protein</fullName>
    </submittedName>
</protein>
<keyword evidence="1" id="KW-0732">Signal</keyword>
<dbReference type="AlphaFoldDB" id="A0A3M7P213"/>
<sequence>MKLKSNLIIIIIIKNLFLSESETEESDLIKDDQSRYFRYITQGFTRCFAAGILRINKKEEFNLIIWIPEKRTCPKMHMWIWDGLLG</sequence>
<gene>
    <name evidence="2" type="ORF">BpHYR1_022746</name>
</gene>
<feature type="chain" id="PRO_5018203432" evidence="1">
    <location>
        <begin position="24"/>
        <end position="86"/>
    </location>
</feature>
<proteinExistence type="predicted"/>